<evidence type="ECO:0000313" key="4">
    <source>
        <dbReference type="EMBL" id="HEC56277.1"/>
    </source>
</evidence>
<dbReference type="InterPro" id="IPR050595">
    <property type="entry name" value="Bact_response_regulator"/>
</dbReference>
<dbReference type="EMBL" id="LYOR01000004">
    <property type="protein sequence ID" value="OFV66114.1"/>
    <property type="molecule type" value="Genomic_DNA"/>
</dbReference>
<evidence type="ECO:0000256" key="1">
    <source>
        <dbReference type="ARBA" id="ARBA00022553"/>
    </source>
</evidence>
<feature type="domain" description="Response regulatory" evidence="3">
    <location>
        <begin position="125"/>
        <end position="240"/>
    </location>
</feature>
<dbReference type="PANTHER" id="PTHR44591:SF3">
    <property type="entry name" value="RESPONSE REGULATORY DOMAIN-CONTAINING PROTEIN"/>
    <property type="match status" value="1"/>
</dbReference>
<evidence type="ECO:0000313" key="5">
    <source>
        <dbReference type="EMBL" id="OFV66114.1"/>
    </source>
</evidence>
<dbReference type="SMART" id="SM00448">
    <property type="entry name" value="REC"/>
    <property type="match status" value="2"/>
</dbReference>
<dbReference type="SUPFAM" id="SSF52172">
    <property type="entry name" value="CheY-like"/>
    <property type="match status" value="2"/>
</dbReference>
<dbReference type="InterPro" id="IPR011006">
    <property type="entry name" value="CheY-like_superfamily"/>
</dbReference>
<feature type="domain" description="Response regulatory" evidence="3">
    <location>
        <begin position="8"/>
        <end position="122"/>
    </location>
</feature>
<proteinExistence type="predicted"/>
<dbReference type="PANTHER" id="PTHR44591">
    <property type="entry name" value="STRESS RESPONSE REGULATOR PROTEIN 1"/>
    <property type="match status" value="1"/>
</dbReference>
<accession>A0A1F2P4J6</accession>
<keyword evidence="6" id="KW-1185">Reference proteome</keyword>
<reference evidence="5 6" key="1">
    <citation type="submission" date="2016-05" db="EMBL/GenBank/DDBJ databases">
        <title>Microbial consortia oxidize butane by reversing methanogenesis.</title>
        <authorList>
            <person name="Laso-Perez R."/>
            <person name="Richter M."/>
            <person name="Wegener G."/>
            <person name="Musat F."/>
        </authorList>
    </citation>
    <scope>NUCLEOTIDE SEQUENCE [LARGE SCALE GENOMIC DNA]</scope>
    <source>
        <strain evidence="5">BOX1</strain>
    </source>
</reference>
<dbReference type="EMBL" id="DRIE01000001">
    <property type="protein sequence ID" value="HEC56277.1"/>
    <property type="molecule type" value="Genomic_DNA"/>
</dbReference>
<keyword evidence="1 2" id="KW-0597">Phosphoprotein</keyword>
<gene>
    <name evidence="4" type="ORF">ENI32_00070</name>
    <name evidence="5" type="ORF">SBU_001051</name>
</gene>
<protein>
    <submittedName>
        <fullName evidence="4 5">Response regulator</fullName>
    </submittedName>
</protein>
<feature type="modified residue" description="4-aspartylphosphate" evidence="2">
    <location>
        <position position="57"/>
    </location>
</feature>
<name>A0A1F2P4J6_9EURY</name>
<dbReference type="AlphaFoldDB" id="A0A1F2P4J6"/>
<dbReference type="Proteomes" id="UP000885936">
    <property type="component" value="Unassembled WGS sequence"/>
</dbReference>
<dbReference type="STRING" id="1839936.SBU_001051"/>
<dbReference type="PROSITE" id="PS50110">
    <property type="entry name" value="RESPONSE_REGULATORY"/>
    <property type="match status" value="2"/>
</dbReference>
<evidence type="ECO:0000256" key="2">
    <source>
        <dbReference type="PROSITE-ProRule" id="PRU00169"/>
    </source>
</evidence>
<organism evidence="5 6">
    <name type="scientific">Candidatus Syntropharchaeum butanivorans</name>
    <dbReference type="NCBI Taxonomy" id="1839936"/>
    <lineage>
        <taxon>Archaea</taxon>
        <taxon>Methanobacteriati</taxon>
        <taxon>Methanobacteriota</taxon>
        <taxon>Stenosarchaea group</taxon>
        <taxon>Methanomicrobia</taxon>
        <taxon>Methanosarcinales</taxon>
        <taxon>ANME-2 cluster</taxon>
        <taxon>Candidatus Syntropharchaeum</taxon>
    </lineage>
</organism>
<feature type="modified residue" description="4-aspartylphosphate" evidence="2">
    <location>
        <position position="174"/>
    </location>
</feature>
<dbReference type="Gene3D" id="3.40.50.2300">
    <property type="match status" value="2"/>
</dbReference>
<dbReference type="InterPro" id="IPR001789">
    <property type="entry name" value="Sig_transdc_resp-reg_receiver"/>
</dbReference>
<reference evidence="4" key="2">
    <citation type="journal article" date="2020" name="mSystems">
        <title>Genome- and Community-Level Interaction Insights into Carbon Utilization and Element Cycling Functions of Hydrothermarchaeota in Hydrothermal Sediment.</title>
        <authorList>
            <person name="Zhou Z."/>
            <person name="Liu Y."/>
            <person name="Xu W."/>
            <person name="Pan J."/>
            <person name="Luo Z.H."/>
            <person name="Li M."/>
        </authorList>
    </citation>
    <scope>NUCLEOTIDE SEQUENCE [LARGE SCALE GENOMIC DNA]</scope>
    <source>
        <strain evidence="4">HyVt-386</strain>
    </source>
</reference>
<evidence type="ECO:0000259" key="3">
    <source>
        <dbReference type="PROSITE" id="PS50110"/>
    </source>
</evidence>
<dbReference type="Proteomes" id="UP000185779">
    <property type="component" value="Unassembled WGS sequence"/>
</dbReference>
<evidence type="ECO:0000313" key="6">
    <source>
        <dbReference type="Proteomes" id="UP000185779"/>
    </source>
</evidence>
<dbReference type="Pfam" id="PF00072">
    <property type="entry name" value="Response_reg"/>
    <property type="match status" value="2"/>
</dbReference>
<dbReference type="GO" id="GO:0000160">
    <property type="term" value="P:phosphorelay signal transduction system"/>
    <property type="evidence" value="ECO:0007669"/>
    <property type="project" value="InterPro"/>
</dbReference>
<comment type="caution">
    <text evidence="5">The sequence shown here is derived from an EMBL/GenBank/DDBJ whole genome shotgun (WGS) entry which is preliminary data.</text>
</comment>
<dbReference type="CDD" id="cd00156">
    <property type="entry name" value="REC"/>
    <property type="match status" value="2"/>
</dbReference>
<sequence>MNEKKKRRILVVDDDPSLLETLVDVLGEIGYEVDGVSGPEDAIRRCEESGYDIIILDIRMPGMNGVELSKRISELRSDARIIMMSAYGMDERIAEAMRRGALAFLQKPFDIKEVTELIDTVEKRTILIVDDDTVFSQTMKDLFEEKGCVVDTAAEGSEAIELARRRRYDLILLDMKLPKANGLEVYLSLKEIAPYPAVIMMTAYDECEELAKEAVKRNAYTYLKKPFDIDELLSIAHEIFRQQREGGVVKPS</sequence>